<proteinExistence type="predicted"/>
<dbReference type="Pfam" id="PF08843">
    <property type="entry name" value="AbiEii"/>
    <property type="match status" value="1"/>
</dbReference>
<name>A0A7H9F086_AERCA</name>
<evidence type="ECO:0000313" key="1">
    <source>
        <dbReference type="EMBL" id="QQA60580.1"/>
    </source>
</evidence>
<reference evidence="1" key="1">
    <citation type="submission" date="2020-12" db="EMBL/GenBank/DDBJ databases">
        <title>GES Beta-lactamases isolated from hospital effluents in Brazil.</title>
        <authorList>
            <person name="Conte D."/>
            <person name="Mesa D."/>
            <person name="Palmeiro J.K."/>
            <person name="Dalla-Costa L.M."/>
        </authorList>
    </citation>
    <scope>NUCLEOTIDE SEQUENCE [LARGE SCALE GENOMIC DNA]</scope>
    <source>
        <strain evidence="1">Aero21</strain>
    </source>
</reference>
<sequence length="280" mass="31546">MKNISLTIKNPIDENYKTVFVLIDEIARSQQIYYFIAGAMARDLLLYHVFDIHQSRKTRDIDTAVLVPNWEAFDLIKSALTKSGFSETNNAHCIKHDASSLPLDIVPFGDIADDKGEIQWPPKHEITMSVAGFQEAFNTAVTVDIGDDVHLKVASWAGLTILKLIAWQERRLTSNKDAADLLTLLLEYHRILDDRLYEEDVPAKEFEYDPSRIGAYLLGKDVKLVLSQQAGEHIAAIQQVIQVQRSHHTLIQDLLKEAGSTGPDLVEQLHNDFWTGVGDI</sequence>
<protein>
    <submittedName>
        <fullName evidence="1">Uncharacterized protein</fullName>
    </submittedName>
</protein>
<dbReference type="EMBL" id="CP065937">
    <property type="protein sequence ID" value="QQA60580.1"/>
    <property type="molecule type" value="Genomic_DNA"/>
</dbReference>
<dbReference type="InterPro" id="IPR014513">
    <property type="entry name" value="UCP021525"/>
</dbReference>
<dbReference type="RefSeq" id="WP_139127919.1">
    <property type="nucleotide sequence ID" value="NZ_AP021927.1"/>
</dbReference>
<dbReference type="PIRSF" id="PIRSF021525">
    <property type="entry name" value="UCP021525"/>
    <property type="match status" value="1"/>
</dbReference>
<dbReference type="AlphaFoldDB" id="A0A7H9F086"/>
<organism evidence="1">
    <name type="scientific">Aeromonas caviae</name>
    <name type="common">Aeromonas punctata</name>
    <dbReference type="NCBI Taxonomy" id="648"/>
    <lineage>
        <taxon>Bacteria</taxon>
        <taxon>Pseudomonadati</taxon>
        <taxon>Pseudomonadota</taxon>
        <taxon>Gammaproteobacteria</taxon>
        <taxon>Aeromonadales</taxon>
        <taxon>Aeromonadaceae</taxon>
        <taxon>Aeromonas</taxon>
    </lineage>
</organism>
<dbReference type="InterPro" id="IPR014942">
    <property type="entry name" value="AbiEii"/>
</dbReference>
<gene>
    <name evidence="1" type="ORF">JC965_21385</name>
</gene>
<accession>A0A7H9F086</accession>
<dbReference type="Gene3D" id="3.30.460.40">
    <property type="match status" value="1"/>
</dbReference>